<evidence type="ECO:0000313" key="3">
    <source>
        <dbReference type="Proteomes" id="UP000562045"/>
    </source>
</evidence>
<sequence>MTATKNVVQMLTDQHRHIEKLFDEVQTTAGEARARAFAELRRMLSVHEAAEEIVTHPNVTRYGGGDVVEARQEEEHEAKELLSSLDGMDTTSPDFETGIARLRGMVTEHARNEEEQEFPLLLAEAGPAELEKMAAALKAAEQIAPTHPHPAVGESAVLNAAVGPLAGLVDKVRDAARSAMH</sequence>
<feature type="domain" description="Hemerythrin-like" evidence="1">
    <location>
        <begin position="7"/>
        <end position="121"/>
    </location>
</feature>
<dbReference type="InterPro" id="IPR012312">
    <property type="entry name" value="Hemerythrin-like"/>
</dbReference>
<dbReference type="Proteomes" id="UP000562045">
    <property type="component" value="Unassembled WGS sequence"/>
</dbReference>
<evidence type="ECO:0000259" key="1">
    <source>
        <dbReference type="Pfam" id="PF01814"/>
    </source>
</evidence>
<dbReference type="RefSeq" id="WP_179648295.1">
    <property type="nucleotide sequence ID" value="NZ_JACBZM010000001.1"/>
</dbReference>
<evidence type="ECO:0000313" key="2">
    <source>
        <dbReference type="EMBL" id="NYI44442.1"/>
    </source>
</evidence>
<dbReference type="Gene3D" id="1.20.120.520">
    <property type="entry name" value="nmb1532 protein domain like"/>
    <property type="match status" value="1"/>
</dbReference>
<comment type="caution">
    <text evidence="2">The sequence shown here is derived from an EMBL/GenBank/DDBJ whole genome shotgun (WGS) entry which is preliminary data.</text>
</comment>
<dbReference type="EMBL" id="JACBZM010000001">
    <property type="protein sequence ID" value="NYI44442.1"/>
    <property type="molecule type" value="Genomic_DNA"/>
</dbReference>
<accession>A0A7Y9ZFG2</accession>
<dbReference type="Pfam" id="PF01814">
    <property type="entry name" value="Hemerythrin"/>
    <property type="match status" value="1"/>
</dbReference>
<protein>
    <submittedName>
        <fullName evidence="2">Hemerythrin superfamily protein</fullName>
    </submittedName>
</protein>
<reference evidence="2 3" key="1">
    <citation type="submission" date="2020-07" db="EMBL/GenBank/DDBJ databases">
        <title>Sequencing the genomes of 1000 actinobacteria strains.</title>
        <authorList>
            <person name="Klenk H.-P."/>
        </authorList>
    </citation>
    <scope>NUCLEOTIDE SEQUENCE [LARGE SCALE GENOMIC DNA]</scope>
    <source>
        <strain evidence="2 3">DSM 15131</strain>
    </source>
</reference>
<organism evidence="2 3">
    <name type="scientific">Nocardioides aromaticivorans</name>
    <dbReference type="NCBI Taxonomy" id="200618"/>
    <lineage>
        <taxon>Bacteria</taxon>
        <taxon>Bacillati</taxon>
        <taxon>Actinomycetota</taxon>
        <taxon>Actinomycetes</taxon>
        <taxon>Propionibacteriales</taxon>
        <taxon>Nocardioidaceae</taxon>
        <taxon>Nocardioides</taxon>
    </lineage>
</organism>
<proteinExistence type="predicted"/>
<gene>
    <name evidence="2" type="ORF">BJ993_001522</name>
</gene>
<name>A0A7Y9ZFG2_9ACTN</name>
<dbReference type="PANTHER" id="PTHR35585:SF1">
    <property type="entry name" value="HHE DOMAIN PROTEIN (AFU_ORTHOLOGUE AFUA_4G00730)"/>
    <property type="match status" value="1"/>
</dbReference>
<dbReference type="PANTHER" id="PTHR35585">
    <property type="entry name" value="HHE DOMAIN PROTEIN (AFU_ORTHOLOGUE AFUA_4G00730)"/>
    <property type="match status" value="1"/>
</dbReference>
<dbReference type="AlphaFoldDB" id="A0A7Y9ZFG2"/>